<dbReference type="EMBL" id="NUAP01000022">
    <property type="protein sequence ID" value="PEN89332.1"/>
    <property type="molecule type" value="Genomic_DNA"/>
</dbReference>
<gene>
    <name evidence="4" type="ORF">CN551_11090</name>
    <name evidence="5" type="ORF">CN585_31185</name>
    <name evidence="3" type="ORF">CN596_03645</name>
    <name evidence="2" type="ORF">CN678_23320</name>
    <name evidence="7" type="ORF">COF62_16415</name>
    <name evidence="6" type="ORF">CON73_32190</name>
</gene>
<dbReference type="EMBL" id="NUSY01000024">
    <property type="protein sequence ID" value="PHE11250.1"/>
    <property type="molecule type" value="Genomic_DNA"/>
</dbReference>
<keyword evidence="1" id="KW-0472">Membrane</keyword>
<evidence type="ECO:0000313" key="2">
    <source>
        <dbReference type="EMBL" id="PEI83978.1"/>
    </source>
</evidence>
<reference evidence="9 11" key="2">
    <citation type="submission" date="2017-09" db="EMBL/GenBank/DDBJ databases">
        <title>Large-scale bioinformatics analysis of Bacillus genomes uncovers conserved roles of natural products in bacterial physiology.</title>
        <authorList>
            <consortium name="Agbiome Team Llc"/>
            <person name="Bleich R.M."/>
            <person name="Grubbs K.J."/>
            <person name="Santa Maria K.C."/>
            <person name="Allen S.E."/>
            <person name="Farag S."/>
            <person name="Shank E.A."/>
            <person name="Bowers A."/>
        </authorList>
    </citation>
    <scope>NUCLEOTIDE SEQUENCE [LARGE SCALE GENOMIC DNA]</scope>
    <source>
        <strain evidence="5 9">AFS021349</strain>
        <strain evidence="7 11">AFS042148</strain>
        <strain evidence="6 12">AFS094862</strain>
    </source>
</reference>
<dbReference type="Proteomes" id="UP000225320">
    <property type="component" value="Unassembled WGS sequence"/>
</dbReference>
<evidence type="ECO:0000313" key="6">
    <source>
        <dbReference type="EMBL" id="PGG78094.1"/>
    </source>
</evidence>
<evidence type="ECO:0000313" key="4">
    <source>
        <dbReference type="EMBL" id="PEN89332.1"/>
    </source>
</evidence>
<reference evidence="8 10" key="1">
    <citation type="submission" date="2017-09" db="EMBL/GenBank/DDBJ databases">
        <title>Large-scale bioinformatics analysis of Bacillus genomes uncovers conserved roles of natural products in bacterial physiology.</title>
        <authorList>
            <consortium name="Agbiome Team Llc"/>
            <person name="Bleich R.M."/>
            <person name="Kirk G.J."/>
            <person name="Santa Maria K.C."/>
            <person name="Allen S.E."/>
            <person name="Farag S."/>
            <person name="Shank E.A."/>
            <person name="Bowers A."/>
        </authorList>
    </citation>
    <scope>NUCLEOTIDE SEQUENCE [LARGE SCALE GENOMIC DNA]</scope>
    <source>
        <strain evidence="2">AFS005430</strain>
        <strain evidence="4 8">AFS027629</strain>
        <strain evidence="3 10">AFS027958</strain>
    </source>
</reference>
<evidence type="ECO:0000256" key="1">
    <source>
        <dbReference type="SAM" id="Phobius"/>
    </source>
</evidence>
<protein>
    <submittedName>
        <fullName evidence="6">Polysaccharide deacetylase</fullName>
    </submittedName>
</protein>
<dbReference type="Proteomes" id="UP000220969">
    <property type="component" value="Unassembled WGS sequence"/>
</dbReference>
<keyword evidence="1" id="KW-0812">Transmembrane</keyword>
<dbReference type="Proteomes" id="UP000220934">
    <property type="component" value="Unassembled WGS sequence"/>
</dbReference>
<keyword evidence="1" id="KW-1133">Transmembrane helix</keyword>
<name>A0A1X3MT46_9BACI</name>
<dbReference type="AlphaFoldDB" id="A0A1X3MT46"/>
<evidence type="ECO:0000313" key="12">
    <source>
        <dbReference type="Proteomes" id="UP000225320"/>
    </source>
</evidence>
<proteinExistence type="predicted"/>
<dbReference type="Proteomes" id="UP000220078">
    <property type="component" value="Unassembled WGS sequence"/>
</dbReference>
<organism evidence="6 12">
    <name type="scientific">Bacillus toyonensis</name>
    <dbReference type="NCBI Taxonomy" id="155322"/>
    <lineage>
        <taxon>Bacteria</taxon>
        <taxon>Bacillati</taxon>
        <taxon>Bacillota</taxon>
        <taxon>Bacilli</taxon>
        <taxon>Bacillales</taxon>
        <taxon>Bacillaceae</taxon>
        <taxon>Bacillus</taxon>
        <taxon>Bacillus cereus group</taxon>
    </lineage>
</organism>
<dbReference type="EMBL" id="NUEH01000051">
    <property type="protein sequence ID" value="PEI83978.1"/>
    <property type="molecule type" value="Genomic_DNA"/>
</dbReference>
<evidence type="ECO:0000313" key="9">
    <source>
        <dbReference type="Proteomes" id="UP000220841"/>
    </source>
</evidence>
<dbReference type="EMBL" id="NUAJ01000004">
    <property type="protein sequence ID" value="PEN57990.1"/>
    <property type="molecule type" value="Genomic_DNA"/>
</dbReference>
<dbReference type="Proteomes" id="UP000224044">
    <property type="component" value="Unassembled WGS sequence"/>
</dbReference>
<dbReference type="Proteomes" id="UP000220841">
    <property type="component" value="Unassembled WGS sequence"/>
</dbReference>
<dbReference type="EMBL" id="NVOI01000225">
    <property type="protein sequence ID" value="PGG78094.1"/>
    <property type="molecule type" value="Genomic_DNA"/>
</dbReference>
<evidence type="ECO:0000313" key="10">
    <source>
        <dbReference type="Proteomes" id="UP000220934"/>
    </source>
</evidence>
<evidence type="ECO:0000313" key="7">
    <source>
        <dbReference type="EMBL" id="PHE11250.1"/>
    </source>
</evidence>
<evidence type="ECO:0000313" key="3">
    <source>
        <dbReference type="EMBL" id="PEN57990.1"/>
    </source>
</evidence>
<evidence type="ECO:0000313" key="8">
    <source>
        <dbReference type="Proteomes" id="UP000220078"/>
    </source>
</evidence>
<evidence type="ECO:0000313" key="11">
    <source>
        <dbReference type="Proteomes" id="UP000224044"/>
    </source>
</evidence>
<sequence length="45" mass="5382">MDFSSPSPRLMKFIKICFLYATISSLYMFYNNKKDIVFLSKTMLF</sequence>
<dbReference type="EMBL" id="NUBY01000429">
    <property type="protein sequence ID" value="PEP82324.1"/>
    <property type="molecule type" value="Genomic_DNA"/>
</dbReference>
<feature type="transmembrane region" description="Helical" evidence="1">
    <location>
        <begin position="12"/>
        <end position="30"/>
    </location>
</feature>
<comment type="caution">
    <text evidence="6">The sequence shown here is derived from an EMBL/GenBank/DDBJ whole genome shotgun (WGS) entry which is preliminary data.</text>
</comment>
<accession>A0A1X3MT46</accession>
<evidence type="ECO:0000313" key="5">
    <source>
        <dbReference type="EMBL" id="PEP82324.1"/>
    </source>
</evidence>